<dbReference type="EMBL" id="LR134359">
    <property type="protein sequence ID" value="VEG62421.1"/>
    <property type="molecule type" value="Genomic_DNA"/>
</dbReference>
<dbReference type="AlphaFoldDB" id="A0A381CYM4"/>
<evidence type="ECO:0000313" key="2">
    <source>
        <dbReference type="Proteomes" id="UP000275504"/>
    </source>
</evidence>
<dbReference type="Gene3D" id="3.30.1120.180">
    <property type="entry name" value="Flagellar FLiS export co-chaperone, HP1076"/>
    <property type="match status" value="1"/>
</dbReference>
<sequence>MQKRTLDATASQLIQNCSFMGTALFGNIFNVYVGKKLFEFEIANPLLILQTSNYEGVLAYIQDKRDGIKIILSELATAITMGETMDNTGIYNSTMDFKKFI</sequence>
<name>A0A381CYM4_CAMJU</name>
<organism evidence="1 2">
    <name type="scientific">Campylobacter jejuni subsp. doylei</name>
    <dbReference type="NCBI Taxonomy" id="32021"/>
    <lineage>
        <taxon>Bacteria</taxon>
        <taxon>Pseudomonadati</taxon>
        <taxon>Campylobacterota</taxon>
        <taxon>Epsilonproteobacteria</taxon>
        <taxon>Campylobacterales</taxon>
        <taxon>Campylobacteraceae</taxon>
        <taxon>Campylobacter</taxon>
    </lineage>
</organism>
<dbReference type="InterPro" id="IPR038315">
    <property type="entry name" value="FliS_cochap_sf"/>
</dbReference>
<reference evidence="1 2" key="1">
    <citation type="submission" date="2018-12" db="EMBL/GenBank/DDBJ databases">
        <authorList>
            <consortium name="Pathogen Informatics"/>
        </authorList>
    </citation>
    <scope>NUCLEOTIDE SEQUENCE [LARGE SCALE GENOMIC DNA]</scope>
    <source>
        <strain evidence="1 2">NCTC11951</strain>
    </source>
</reference>
<accession>A0A381CYM4</accession>
<dbReference type="Pfam" id="PF16522">
    <property type="entry name" value="FliS_cochap"/>
    <property type="match status" value="1"/>
</dbReference>
<dbReference type="Proteomes" id="UP000275504">
    <property type="component" value="Chromosome"/>
</dbReference>
<gene>
    <name evidence="1" type="ORF">NCTC11951_01556</name>
</gene>
<proteinExistence type="predicted"/>
<evidence type="ECO:0000313" key="1">
    <source>
        <dbReference type="EMBL" id="VEG62421.1"/>
    </source>
</evidence>
<protein>
    <submittedName>
        <fullName evidence="1">Uncharacterized protein</fullName>
    </submittedName>
</protein>
<dbReference type="InterPro" id="IPR032411">
    <property type="entry name" value="FliS_cochap"/>
</dbReference>